<reference evidence="1 2" key="1">
    <citation type="submission" date="2015-08" db="EMBL/GenBank/DDBJ databases">
        <authorList>
            <person name="Babu N.S."/>
            <person name="Beckwith C.J."/>
            <person name="Beseler K.G."/>
            <person name="Brison A."/>
            <person name="Carone J.V."/>
            <person name="Caskin T.P."/>
            <person name="Diamond M."/>
            <person name="Durham M.E."/>
            <person name="Foxe J.M."/>
            <person name="Go M."/>
            <person name="Henderson B.A."/>
            <person name="Jones I.B."/>
            <person name="McGettigan J.A."/>
            <person name="Micheletti S.J."/>
            <person name="Nasrallah M.E."/>
            <person name="Ortiz D."/>
            <person name="Piller C.R."/>
            <person name="Privatt S.R."/>
            <person name="Schneider S.L."/>
            <person name="Sharp S."/>
            <person name="Smith T.C."/>
            <person name="Stanton J.D."/>
            <person name="Ullery H.E."/>
            <person name="Wilson R.J."/>
            <person name="Serrano M.G."/>
            <person name="Buck G."/>
            <person name="Lee V."/>
            <person name="Wang Y."/>
            <person name="Carvalho R."/>
            <person name="Voegtly L."/>
            <person name="Shi R."/>
            <person name="Duckworth R."/>
            <person name="Johnson A."/>
            <person name="Loviza R."/>
            <person name="Walstead R."/>
            <person name="Shah Z."/>
            <person name="Kiflezghi M."/>
            <person name="Wade K."/>
            <person name="Ball S.L."/>
            <person name="Bradley K.W."/>
            <person name="Asai D.J."/>
            <person name="Bowman C.A."/>
            <person name="Russell D.A."/>
            <person name="Pope W.H."/>
            <person name="Jacobs-Sera D."/>
            <person name="Hendrix R.W."/>
            <person name="Hatfull G.F."/>
        </authorList>
    </citation>
    <scope>NUCLEOTIDE SEQUENCE [LARGE SCALE GENOMIC DNA]</scope>
    <source>
        <strain evidence="1 2">DSM 27648</strain>
    </source>
</reference>
<keyword evidence="2" id="KW-1185">Reference proteome</keyword>
<evidence type="ECO:0000313" key="2">
    <source>
        <dbReference type="Proteomes" id="UP000064967"/>
    </source>
</evidence>
<organism evidence="1 2">
    <name type="scientific">Labilithrix luteola</name>
    <dbReference type="NCBI Taxonomy" id="1391654"/>
    <lineage>
        <taxon>Bacteria</taxon>
        <taxon>Pseudomonadati</taxon>
        <taxon>Myxococcota</taxon>
        <taxon>Polyangia</taxon>
        <taxon>Polyangiales</taxon>
        <taxon>Labilitrichaceae</taxon>
        <taxon>Labilithrix</taxon>
    </lineage>
</organism>
<gene>
    <name evidence="1" type="ORF">AKJ09_10981</name>
</gene>
<dbReference type="KEGG" id="llu:AKJ09_10981"/>
<sequence>MRFLLTSMGLVAVASSHLWCSSSTDAGPDVDAGPGSAASVDAEADADADATTAPECTDAFCRVAFPGRDDVVLALWARSAAEVWGVGLRGFAVKFDGKDWKQIPTNTKAGIFGVAGTPDGTVWGASSGQELLQLNLEKDGSAEAFDGGFLAKIDAIAARDAELVAVGAPVEIFSRDPPQPDNIWRYGSGPEGGAPAWTAISPPCPMGASERRCLRYRAVWIENAERQWFAGDDGKIFRTDTSPIGDGGPPDRIRLEEMNSSSLLRFNPLWGFDGNDIWAVGVEGVIRHWTGSAWMTVQSPVARELYGVWGSRPDDVWVVGDNGTILHWDGKSWALVDIPYAPDKHPRFYAVTGTGDDVWIAGEGALLRSTTRRAQ</sequence>
<dbReference type="SUPFAM" id="SSF50998">
    <property type="entry name" value="Quinoprotein alcohol dehydrogenase-like"/>
    <property type="match status" value="1"/>
</dbReference>
<dbReference type="AlphaFoldDB" id="A0A0K1QF18"/>
<accession>A0A0K1QF18</accession>
<dbReference type="InterPro" id="IPR011047">
    <property type="entry name" value="Quinoprotein_ADH-like_sf"/>
</dbReference>
<proteinExistence type="predicted"/>
<evidence type="ECO:0000313" key="1">
    <source>
        <dbReference type="EMBL" id="AKV04318.1"/>
    </source>
</evidence>
<name>A0A0K1QF18_9BACT</name>
<dbReference type="Proteomes" id="UP000064967">
    <property type="component" value="Chromosome"/>
</dbReference>
<dbReference type="STRING" id="1391654.AKJ09_10981"/>
<protein>
    <recommendedName>
        <fullName evidence="3">Type IV fimbrial biogenesis protein PilY1</fullName>
    </recommendedName>
</protein>
<dbReference type="EMBL" id="CP012333">
    <property type="protein sequence ID" value="AKV04318.1"/>
    <property type="molecule type" value="Genomic_DNA"/>
</dbReference>
<evidence type="ECO:0008006" key="3">
    <source>
        <dbReference type="Google" id="ProtNLM"/>
    </source>
</evidence>